<proteinExistence type="predicted"/>
<sequence>MVCTPALAKHELTINPDPHTTIRSKWYLLITTKRNLS</sequence>
<organism evidence="1">
    <name type="scientific">Rhizophora mucronata</name>
    <name type="common">Asiatic mangrove</name>
    <dbReference type="NCBI Taxonomy" id="61149"/>
    <lineage>
        <taxon>Eukaryota</taxon>
        <taxon>Viridiplantae</taxon>
        <taxon>Streptophyta</taxon>
        <taxon>Embryophyta</taxon>
        <taxon>Tracheophyta</taxon>
        <taxon>Spermatophyta</taxon>
        <taxon>Magnoliopsida</taxon>
        <taxon>eudicotyledons</taxon>
        <taxon>Gunneridae</taxon>
        <taxon>Pentapetalae</taxon>
        <taxon>rosids</taxon>
        <taxon>fabids</taxon>
        <taxon>Malpighiales</taxon>
        <taxon>Rhizophoraceae</taxon>
        <taxon>Rhizophora</taxon>
    </lineage>
</organism>
<accession>A0A2P2PVD4</accession>
<name>A0A2P2PVD4_RHIMU</name>
<dbReference type="AlphaFoldDB" id="A0A2P2PVD4"/>
<reference evidence="1" key="1">
    <citation type="submission" date="2018-02" db="EMBL/GenBank/DDBJ databases">
        <title>Rhizophora mucronata_Transcriptome.</title>
        <authorList>
            <person name="Meera S.P."/>
            <person name="Sreeshan A."/>
            <person name="Augustine A."/>
        </authorList>
    </citation>
    <scope>NUCLEOTIDE SEQUENCE</scope>
    <source>
        <tissue evidence="1">Leaf</tissue>
    </source>
</reference>
<evidence type="ECO:0000313" key="1">
    <source>
        <dbReference type="EMBL" id="MBX58696.1"/>
    </source>
</evidence>
<protein>
    <submittedName>
        <fullName evidence="1">Uncharacterized protein</fullName>
    </submittedName>
</protein>
<dbReference type="EMBL" id="GGEC01078212">
    <property type="protein sequence ID" value="MBX58696.1"/>
    <property type="molecule type" value="Transcribed_RNA"/>
</dbReference>